<proteinExistence type="predicted"/>
<feature type="region of interest" description="Disordered" evidence="1">
    <location>
        <begin position="357"/>
        <end position="387"/>
    </location>
</feature>
<dbReference type="Pfam" id="PF00169">
    <property type="entry name" value="PH"/>
    <property type="match status" value="1"/>
</dbReference>
<dbReference type="Gene3D" id="2.30.29.30">
    <property type="entry name" value="Pleckstrin-homology domain (PH domain)/Phosphotyrosine-binding domain (PTB)"/>
    <property type="match status" value="1"/>
</dbReference>
<evidence type="ECO:0000313" key="5">
    <source>
        <dbReference type="Proteomes" id="UP000267029"/>
    </source>
</evidence>
<dbReference type="GO" id="GO:0005737">
    <property type="term" value="C:cytoplasm"/>
    <property type="evidence" value="ECO:0007669"/>
    <property type="project" value="UniProtKB-ARBA"/>
</dbReference>
<dbReference type="InterPro" id="IPR000904">
    <property type="entry name" value="Sec7_dom"/>
</dbReference>
<dbReference type="GO" id="GO:0016192">
    <property type="term" value="P:vesicle-mediated transport"/>
    <property type="evidence" value="ECO:0007669"/>
    <property type="project" value="UniProtKB-ARBA"/>
</dbReference>
<accession>A0A3P6HB20</accession>
<dbReference type="Gene3D" id="1.10.1000.11">
    <property type="entry name" value="Arf Nucleotide-binding Site Opener,domain 2"/>
    <property type="match status" value="1"/>
</dbReference>
<name>A0A3P6HB20_MESCO</name>
<dbReference type="GO" id="GO:0012505">
    <property type="term" value="C:endomembrane system"/>
    <property type="evidence" value="ECO:0007669"/>
    <property type="project" value="UniProtKB-ARBA"/>
</dbReference>
<dbReference type="Pfam" id="PF01369">
    <property type="entry name" value="Sec7"/>
    <property type="match status" value="1"/>
</dbReference>
<evidence type="ECO:0000256" key="1">
    <source>
        <dbReference type="SAM" id="MobiDB-lite"/>
    </source>
</evidence>
<dbReference type="CDD" id="cd00171">
    <property type="entry name" value="Sec7"/>
    <property type="match status" value="1"/>
</dbReference>
<dbReference type="PROSITE" id="PS50003">
    <property type="entry name" value="PH_DOMAIN"/>
    <property type="match status" value="1"/>
</dbReference>
<evidence type="ECO:0000313" key="4">
    <source>
        <dbReference type="EMBL" id="VDD83784.1"/>
    </source>
</evidence>
<protein>
    <recommendedName>
        <fullName evidence="6">SEC7 domain-containing protein</fullName>
    </recommendedName>
</protein>
<dbReference type="SUPFAM" id="SSF48425">
    <property type="entry name" value="Sec7 domain"/>
    <property type="match status" value="1"/>
</dbReference>
<reference evidence="4 5" key="1">
    <citation type="submission" date="2018-10" db="EMBL/GenBank/DDBJ databases">
        <authorList>
            <consortium name="Pathogen Informatics"/>
        </authorList>
    </citation>
    <scope>NUCLEOTIDE SEQUENCE [LARGE SCALE GENOMIC DNA]</scope>
</reference>
<feature type="domain" description="PH" evidence="2">
    <location>
        <begin position="160"/>
        <end position="337"/>
    </location>
</feature>
<evidence type="ECO:0000259" key="3">
    <source>
        <dbReference type="PROSITE" id="PS50190"/>
    </source>
</evidence>
<organism evidence="4 5">
    <name type="scientific">Mesocestoides corti</name>
    <name type="common">Flatworm</name>
    <dbReference type="NCBI Taxonomy" id="53468"/>
    <lineage>
        <taxon>Eukaryota</taxon>
        <taxon>Metazoa</taxon>
        <taxon>Spiralia</taxon>
        <taxon>Lophotrochozoa</taxon>
        <taxon>Platyhelminthes</taxon>
        <taxon>Cestoda</taxon>
        <taxon>Eucestoda</taxon>
        <taxon>Cyclophyllidea</taxon>
        <taxon>Mesocestoididae</taxon>
        <taxon>Mesocestoides</taxon>
    </lineage>
</organism>
<dbReference type="STRING" id="53468.A0A3P6HB20"/>
<dbReference type="Proteomes" id="UP000267029">
    <property type="component" value="Unassembled WGS sequence"/>
</dbReference>
<dbReference type="InterPro" id="IPR035999">
    <property type="entry name" value="Sec7_dom_sf"/>
</dbReference>
<evidence type="ECO:0000259" key="2">
    <source>
        <dbReference type="PROSITE" id="PS50003"/>
    </source>
</evidence>
<dbReference type="AlphaFoldDB" id="A0A3P6HB20"/>
<dbReference type="GO" id="GO:0032012">
    <property type="term" value="P:regulation of ARF protein signal transduction"/>
    <property type="evidence" value="ECO:0007669"/>
    <property type="project" value="InterPro"/>
</dbReference>
<dbReference type="EMBL" id="UXSR01005840">
    <property type="protein sequence ID" value="VDD83784.1"/>
    <property type="molecule type" value="Genomic_DNA"/>
</dbReference>
<dbReference type="PANTHER" id="PTHR10663">
    <property type="entry name" value="GUANYL-NUCLEOTIDE EXCHANGE FACTOR"/>
    <property type="match status" value="1"/>
</dbReference>
<keyword evidence="5" id="KW-1185">Reference proteome</keyword>
<gene>
    <name evidence="4" type="ORF">MCOS_LOCUS9787</name>
</gene>
<dbReference type="GO" id="GO:0005085">
    <property type="term" value="F:guanyl-nucleotide exchange factor activity"/>
    <property type="evidence" value="ECO:0007669"/>
    <property type="project" value="InterPro"/>
</dbReference>
<dbReference type="SUPFAM" id="SSF50729">
    <property type="entry name" value="PH domain-like"/>
    <property type="match status" value="1"/>
</dbReference>
<dbReference type="InterPro" id="IPR023394">
    <property type="entry name" value="Sec7_C_sf"/>
</dbReference>
<dbReference type="InterPro" id="IPR011993">
    <property type="entry name" value="PH-like_dom_sf"/>
</dbReference>
<dbReference type="SMART" id="SM00222">
    <property type="entry name" value="Sec7"/>
    <property type="match status" value="1"/>
</dbReference>
<dbReference type="OrthoDB" id="430364at2759"/>
<feature type="domain" description="SEC7" evidence="3">
    <location>
        <begin position="8"/>
        <end position="149"/>
    </location>
</feature>
<evidence type="ECO:0008006" key="6">
    <source>
        <dbReference type="Google" id="ProtNLM"/>
    </source>
</evidence>
<dbReference type="PANTHER" id="PTHR10663:SF388">
    <property type="entry name" value="GOLGI-SPECIFIC BREFELDIN A-RESISTANCE GUANINE NUCLEOTIDE EXCHANGE FACTOR 1"/>
    <property type="match status" value="1"/>
</dbReference>
<dbReference type="InterPro" id="IPR001849">
    <property type="entry name" value="PH_domain"/>
</dbReference>
<dbReference type="SMART" id="SM00233">
    <property type="entry name" value="PH"/>
    <property type="match status" value="1"/>
</dbReference>
<dbReference type="PROSITE" id="PS50190">
    <property type="entry name" value="SEC7"/>
    <property type="match status" value="1"/>
</dbReference>
<sequence>MKSEYEHVTRLLEEAGVSPEGSKEFNMQVLEEYLKLHEFRGLDFLQALRTFLLSFQLPGESQKIDKIVTYFAQEYVLQNPGSFRNSQDAYVLAYATILLNTTLHNANAKGHSNSLGDEKRFLQTLLEFDKDTNLPRDLVRSVYQGIKSNPIVLVEENCEPCIIRGWLWKLGGRVKIWKRRWFVLTEQHLFYYNAPEVSHSLAKWALSSSSSSVISLCLKYGFFLPRQRTTQRKGIVALENVSIRRASDRSREYCFELFPRQNGTTGATINTRKADREGVIITGRPPPTTPSPPSAHSSRLSLTGLGSRLDYHTTYRMAATNSEEYEKWVTSLQLITNRFGLAASAGGGVDRPLRGASVPCLPSSSRHNEPGLTSVASQPATSSNADA</sequence>
<feature type="compositionally biased region" description="Polar residues" evidence="1">
    <location>
        <begin position="374"/>
        <end position="387"/>
    </location>
</feature>